<evidence type="ECO:0000313" key="3">
    <source>
        <dbReference type="Proteomes" id="UP001333818"/>
    </source>
</evidence>
<evidence type="ECO:0000313" key="2">
    <source>
        <dbReference type="EMBL" id="MEE3718383.1"/>
    </source>
</evidence>
<feature type="domain" description="YHYH" evidence="1">
    <location>
        <begin position="161"/>
        <end position="255"/>
    </location>
</feature>
<sequence>MKKHFVGLAIAVILLILAFHKLGAASSVTLHANSTPQSALVAQGDRVDLTHLPLGDGKLSRSPKIGWIWPCHIEADAGGAFRDGTWIKKDGTYDLTAKAVVDGAVTWPYRFKMTIQGDKRIFATNDLPNHPTGTYPIRRTDDAYQFDRNPNSIATQNMRVDLPINPQLAAQPSCTPGAVGILLTGSVLFNALDAPGRDAVAHETQDSCQGHPQVSGVYHYHSLTTCFPDATLSNGHSTLVGYSLDGFGIYGRRGQNGKMLMSADLDECHGHTHAIDWDGKQVSMYHYHATWDFPYTVGCMRGKYNMRDVMTISGPPPGGMMGRPPNGRPPMHHPDLQVAAQKLGISAQTLREALGPPPPDLAASARRLGISEQALRDALGVP</sequence>
<organism evidence="2 3">
    <name type="scientific">Tumidithrix elongata BACA0141</name>
    <dbReference type="NCBI Taxonomy" id="2716417"/>
    <lineage>
        <taxon>Bacteria</taxon>
        <taxon>Bacillati</taxon>
        <taxon>Cyanobacteriota</taxon>
        <taxon>Cyanophyceae</taxon>
        <taxon>Pseudanabaenales</taxon>
        <taxon>Pseudanabaenaceae</taxon>
        <taxon>Tumidithrix</taxon>
        <taxon>Tumidithrix elongata</taxon>
    </lineage>
</organism>
<dbReference type="RefSeq" id="WP_330484816.1">
    <property type="nucleotide sequence ID" value="NZ_JAZBJZ010000075.1"/>
</dbReference>
<reference evidence="2" key="1">
    <citation type="submission" date="2024-01" db="EMBL/GenBank/DDBJ databases">
        <title>Bank of Algae and Cyanobacteria of the Azores (BACA) strain genomes.</title>
        <authorList>
            <person name="Luz R."/>
            <person name="Cordeiro R."/>
            <person name="Fonseca A."/>
            <person name="Goncalves V."/>
        </authorList>
    </citation>
    <scope>NUCLEOTIDE SEQUENCE</scope>
    <source>
        <strain evidence="2">BACA0141</strain>
    </source>
</reference>
<dbReference type="Proteomes" id="UP001333818">
    <property type="component" value="Unassembled WGS sequence"/>
</dbReference>
<evidence type="ECO:0000259" key="1">
    <source>
        <dbReference type="Pfam" id="PF14240"/>
    </source>
</evidence>
<comment type="caution">
    <text evidence="2">The sequence shown here is derived from an EMBL/GenBank/DDBJ whole genome shotgun (WGS) entry which is preliminary data.</text>
</comment>
<dbReference type="EMBL" id="JAZBJZ010000075">
    <property type="protein sequence ID" value="MEE3718383.1"/>
    <property type="molecule type" value="Genomic_DNA"/>
</dbReference>
<gene>
    <name evidence="2" type="ORF">V2H45_16705</name>
</gene>
<protein>
    <submittedName>
        <fullName evidence="2">YHYH protein</fullName>
    </submittedName>
</protein>
<accession>A0AAW9Q1A5</accession>
<dbReference type="PANTHER" id="PTHR30289:SF8">
    <property type="entry name" value="YHYH DOMAIN-CONTAINING PROTEIN"/>
    <property type="match status" value="1"/>
</dbReference>
<name>A0AAW9Q1A5_9CYAN</name>
<keyword evidence="3" id="KW-1185">Reference proteome</keyword>
<dbReference type="AlphaFoldDB" id="A0AAW9Q1A5"/>
<dbReference type="InterPro" id="IPR025924">
    <property type="entry name" value="YHYH_dom"/>
</dbReference>
<proteinExistence type="predicted"/>
<dbReference type="Pfam" id="PF14240">
    <property type="entry name" value="YHYH"/>
    <property type="match status" value="1"/>
</dbReference>
<dbReference type="PANTHER" id="PTHR30289">
    <property type="entry name" value="UNCHARACTERIZED PROTEIN YBCL-RELATED"/>
    <property type="match status" value="1"/>
</dbReference>